<evidence type="ECO:0000256" key="2">
    <source>
        <dbReference type="ARBA" id="ARBA00022801"/>
    </source>
</evidence>
<name>A0AA38GAJ9_TAXCH</name>
<dbReference type="PROSITE" id="PS51767">
    <property type="entry name" value="PEPTIDASE_A1"/>
    <property type="match status" value="1"/>
</dbReference>
<dbReference type="PANTHER" id="PTHR47967:SF128">
    <property type="entry name" value="ASPARTIC PROTEINASE CDR1-LIKE"/>
    <property type="match status" value="1"/>
</dbReference>
<evidence type="ECO:0000259" key="3">
    <source>
        <dbReference type="PROSITE" id="PS51767"/>
    </source>
</evidence>
<dbReference type="InterPro" id="IPR051708">
    <property type="entry name" value="Plant_Aspart_Prot_A1"/>
</dbReference>
<protein>
    <recommendedName>
        <fullName evidence="3">Peptidase A1 domain-containing protein</fullName>
    </recommendedName>
</protein>
<accession>A0AA38GAJ9</accession>
<gene>
    <name evidence="4" type="ORF">KI387_019777</name>
</gene>
<feature type="non-terminal residue" evidence="4">
    <location>
        <position position="1"/>
    </location>
</feature>
<keyword evidence="5" id="KW-1185">Reference proteome</keyword>
<dbReference type="SUPFAM" id="SSF50630">
    <property type="entry name" value="Acid proteases"/>
    <property type="match status" value="1"/>
</dbReference>
<sequence>ISSSSDRLFGAYASRRGTNVDNENVHVGVIRVNMMRRSEREAELSFSERLQSAVYRSKRRVRKIEAFLKQQVTKSKSIQLDAETPVQVGDGEFLMKVAVGTPPVSFEAIVDTGSDLI</sequence>
<feature type="domain" description="Peptidase A1" evidence="3">
    <location>
        <begin position="93"/>
        <end position="117"/>
    </location>
</feature>
<dbReference type="GO" id="GO:0005576">
    <property type="term" value="C:extracellular region"/>
    <property type="evidence" value="ECO:0007669"/>
    <property type="project" value="TreeGrafter"/>
</dbReference>
<dbReference type="GO" id="GO:0008233">
    <property type="term" value="F:peptidase activity"/>
    <property type="evidence" value="ECO:0007669"/>
    <property type="project" value="UniProtKB-KW"/>
</dbReference>
<evidence type="ECO:0000313" key="4">
    <source>
        <dbReference type="EMBL" id="KAH9318008.1"/>
    </source>
</evidence>
<dbReference type="Proteomes" id="UP000824469">
    <property type="component" value="Unassembled WGS sequence"/>
</dbReference>
<dbReference type="AlphaFoldDB" id="A0AA38GAJ9"/>
<dbReference type="Gene3D" id="2.40.70.10">
    <property type="entry name" value="Acid Proteases"/>
    <property type="match status" value="1"/>
</dbReference>
<dbReference type="PANTHER" id="PTHR47967">
    <property type="entry name" value="OS07G0603500 PROTEIN-RELATED"/>
    <property type="match status" value="1"/>
</dbReference>
<dbReference type="InterPro" id="IPR033121">
    <property type="entry name" value="PEPTIDASE_A1"/>
</dbReference>
<keyword evidence="1" id="KW-0645">Protease</keyword>
<dbReference type="GO" id="GO:0006508">
    <property type="term" value="P:proteolysis"/>
    <property type="evidence" value="ECO:0007669"/>
    <property type="project" value="UniProtKB-KW"/>
</dbReference>
<comment type="caution">
    <text evidence="4">The sequence shown here is derived from an EMBL/GenBank/DDBJ whole genome shotgun (WGS) entry which is preliminary data.</text>
</comment>
<organism evidence="4 5">
    <name type="scientific">Taxus chinensis</name>
    <name type="common">Chinese yew</name>
    <name type="synonym">Taxus wallichiana var. chinensis</name>
    <dbReference type="NCBI Taxonomy" id="29808"/>
    <lineage>
        <taxon>Eukaryota</taxon>
        <taxon>Viridiplantae</taxon>
        <taxon>Streptophyta</taxon>
        <taxon>Embryophyta</taxon>
        <taxon>Tracheophyta</taxon>
        <taxon>Spermatophyta</taxon>
        <taxon>Pinopsida</taxon>
        <taxon>Pinidae</taxon>
        <taxon>Conifers II</taxon>
        <taxon>Cupressales</taxon>
        <taxon>Taxaceae</taxon>
        <taxon>Taxus</taxon>
    </lineage>
</organism>
<reference evidence="4 5" key="1">
    <citation type="journal article" date="2021" name="Nat. Plants">
        <title>The Taxus genome provides insights into paclitaxel biosynthesis.</title>
        <authorList>
            <person name="Xiong X."/>
            <person name="Gou J."/>
            <person name="Liao Q."/>
            <person name="Li Y."/>
            <person name="Zhou Q."/>
            <person name="Bi G."/>
            <person name="Li C."/>
            <person name="Du R."/>
            <person name="Wang X."/>
            <person name="Sun T."/>
            <person name="Guo L."/>
            <person name="Liang H."/>
            <person name="Lu P."/>
            <person name="Wu Y."/>
            <person name="Zhang Z."/>
            <person name="Ro D.K."/>
            <person name="Shang Y."/>
            <person name="Huang S."/>
            <person name="Yan J."/>
        </authorList>
    </citation>
    <scope>NUCLEOTIDE SEQUENCE [LARGE SCALE GENOMIC DNA]</scope>
    <source>
        <strain evidence="4">Ta-2019</strain>
    </source>
</reference>
<evidence type="ECO:0000256" key="1">
    <source>
        <dbReference type="ARBA" id="ARBA00022670"/>
    </source>
</evidence>
<proteinExistence type="predicted"/>
<dbReference type="InterPro" id="IPR021109">
    <property type="entry name" value="Peptidase_aspartic_dom_sf"/>
</dbReference>
<keyword evidence="2" id="KW-0378">Hydrolase</keyword>
<dbReference type="EMBL" id="JAHRHJ020000004">
    <property type="protein sequence ID" value="KAH9318008.1"/>
    <property type="molecule type" value="Genomic_DNA"/>
</dbReference>
<evidence type="ECO:0000313" key="5">
    <source>
        <dbReference type="Proteomes" id="UP000824469"/>
    </source>
</evidence>